<evidence type="ECO:0000313" key="2">
    <source>
        <dbReference type="Proteomes" id="UP001139981"/>
    </source>
</evidence>
<evidence type="ECO:0000313" key="1">
    <source>
        <dbReference type="EMBL" id="KAJ2892032.1"/>
    </source>
</evidence>
<dbReference type="EMBL" id="JANBVB010000831">
    <property type="protein sequence ID" value="KAJ2892032.1"/>
    <property type="molecule type" value="Genomic_DNA"/>
</dbReference>
<sequence length="176" mass="19142">MSAEFNLPGLEDAFQSLLEVVEYPLKHHAAFTHLNVEAPKGVLLYGPPGVGKTQLVLAISKHCGARLTAIQGPSLHGGYLGDSERRLRTKFQEALNSDDDNDSGRPGILFIDEIDSLAPSRNTTNSGRLVAQLLTLMDGMDKRGKRLVVVGATNRPNALDAALRRPGRFDREISID</sequence>
<reference evidence="1" key="1">
    <citation type="submission" date="2022-07" db="EMBL/GenBank/DDBJ databases">
        <title>Phylogenomic reconstructions and comparative analyses of Kickxellomycotina fungi.</title>
        <authorList>
            <person name="Reynolds N.K."/>
            <person name="Stajich J.E."/>
            <person name="Barry K."/>
            <person name="Grigoriev I.V."/>
            <person name="Crous P."/>
            <person name="Smith M.E."/>
        </authorList>
    </citation>
    <scope>NUCLEOTIDE SEQUENCE</scope>
    <source>
        <strain evidence="1">CBS 190363</strain>
    </source>
</reference>
<accession>A0ACC1M1G3</accession>
<protein>
    <submittedName>
        <fullName evidence="1">Uncharacterized protein</fullName>
    </submittedName>
</protein>
<dbReference type="Proteomes" id="UP001139981">
    <property type="component" value="Unassembled WGS sequence"/>
</dbReference>
<organism evidence="1 2">
    <name type="scientific">Coemansia aciculifera</name>
    <dbReference type="NCBI Taxonomy" id="417176"/>
    <lineage>
        <taxon>Eukaryota</taxon>
        <taxon>Fungi</taxon>
        <taxon>Fungi incertae sedis</taxon>
        <taxon>Zoopagomycota</taxon>
        <taxon>Kickxellomycotina</taxon>
        <taxon>Kickxellomycetes</taxon>
        <taxon>Kickxellales</taxon>
        <taxon>Kickxellaceae</taxon>
        <taxon>Coemansia</taxon>
    </lineage>
</organism>
<feature type="non-terminal residue" evidence="1">
    <location>
        <position position="176"/>
    </location>
</feature>
<comment type="caution">
    <text evidence="1">The sequence shown here is derived from an EMBL/GenBank/DDBJ whole genome shotgun (WGS) entry which is preliminary data.</text>
</comment>
<proteinExistence type="predicted"/>
<name>A0ACC1M1G3_9FUNG</name>
<gene>
    <name evidence="1" type="ORF">IWW38_003378</name>
</gene>
<keyword evidence="2" id="KW-1185">Reference proteome</keyword>